<dbReference type="SUPFAM" id="SSF53098">
    <property type="entry name" value="Ribonuclease H-like"/>
    <property type="match status" value="1"/>
</dbReference>
<dbReference type="SUPFAM" id="SSF56672">
    <property type="entry name" value="DNA/RNA polymerases"/>
    <property type="match status" value="1"/>
</dbReference>
<reference evidence="3" key="1">
    <citation type="submission" date="2017-11" db="EMBL/GenBank/DDBJ databases">
        <title>The sensing device of the deep-sea amphipod.</title>
        <authorList>
            <person name="Kobayashi H."/>
            <person name="Nagahama T."/>
            <person name="Arai W."/>
            <person name="Sasagawa Y."/>
            <person name="Umeda M."/>
            <person name="Hayashi T."/>
            <person name="Nikaido I."/>
            <person name="Watanabe H."/>
            <person name="Oguri K."/>
            <person name="Kitazato H."/>
            <person name="Fujioka K."/>
            <person name="Kido Y."/>
            <person name="Takami H."/>
        </authorList>
    </citation>
    <scope>NUCLEOTIDE SEQUENCE</scope>
    <source>
        <tissue evidence="3">Whole body</tissue>
    </source>
</reference>
<dbReference type="InterPro" id="IPR036397">
    <property type="entry name" value="RNaseH_sf"/>
</dbReference>
<dbReference type="EMBL" id="IACT01000357">
    <property type="protein sequence ID" value="LAC19778.1"/>
    <property type="molecule type" value="mRNA"/>
</dbReference>
<dbReference type="GO" id="GO:0071897">
    <property type="term" value="P:DNA biosynthetic process"/>
    <property type="evidence" value="ECO:0007669"/>
    <property type="project" value="UniProtKB-ARBA"/>
</dbReference>
<proteinExistence type="evidence at transcript level"/>
<dbReference type="InterPro" id="IPR000477">
    <property type="entry name" value="RT_dom"/>
</dbReference>
<evidence type="ECO:0000259" key="1">
    <source>
        <dbReference type="PROSITE" id="PS50878"/>
    </source>
</evidence>
<feature type="domain" description="RNase H type-1" evidence="2">
    <location>
        <begin position="698"/>
        <end position="823"/>
    </location>
</feature>
<dbReference type="AlphaFoldDB" id="A0A6A7FMS9"/>
<feature type="domain" description="Reverse transcriptase" evidence="1">
    <location>
        <begin position="219"/>
        <end position="489"/>
    </location>
</feature>
<evidence type="ECO:0000259" key="2">
    <source>
        <dbReference type="PROSITE" id="PS50879"/>
    </source>
</evidence>
<dbReference type="Pfam" id="PF00075">
    <property type="entry name" value="RNase_H"/>
    <property type="match status" value="1"/>
</dbReference>
<name>A0A6A7FMS9_9CRUS</name>
<sequence>MWALESSILGAANNSIKICEGSASPKYCKYWWTKACHDATRAKKKAFNRYKRHLGDIDLWIDYKKARAVQRKIIVEARAESWNKYVESINSRTTSADVWRKVKSINGSTAFSHVALKINDKVVVDNAEIADIFAVQFSRASNGIYNNHDFNTLKVASEKIPIIFSDNNDHWYNRSLEYRELDRALKSCNSKTPGPDFIPFDFLINMSDNQKMQLLQFYNYIWNTGLPHQWRECIIFPLLKPGKSSADPLSYRPIALTNCMCKVLEKIINWRLQAFLEHNILVTPCQSGFRAGHSTMDALTRLESAVRECLIRDDFCVAVFLDIASAFDKVWHYGLLMKIKQMGLEGNLPRFVQKILSMRKLAVRVNGHVSERYPVHSGTPQGSIISPTLFSIMINDIFDSCPAGVHYSLYADDGAFWTSGASLLDCLTLLQDVLDSVQNWSGLWGLEVAPAKTKAIIFTRKRKYNPITLSICNNSIEYVSSFKFLGMVLDKKLSWNFHIAKLKEKCQKDLRLLAIVASNRWGANFSTLKRLYIGLTRPKLEYGGFLLETASISNLKILDRIQYAAVRTMLGALRCTNTKILESEANIMPLALRRKLFLVKYACRTLSIPNHPVANITKNYYHFGFFQDSNQELPSVGRIYCQFVNLQLKYNQIATVPVECRYVTYCVPCYFSLCKNKKSDLDANGWCALFGDLRDSDYSDRIDVYCDGSVRGGVAGCGVWSSSFCIKSRLADDSSIFTAELYAIYYTLQFIRDKVGIFVVFSDSYSALCALSSFKVSNNYLVSRIRELLLNLGSSKVVIEWIPSHMGIHGNDNADALARESLALPYLGNAFLPLDDIYRHMYKHYLELWQQQWSASGLPYRSMKPVLCDTVPAHLSRSHQKVFTRLRLGVCLLTHGHHFTKSVRAECAACCCRMTIGHLLVDCPALSKLREPLMQKCISLKTTLTVQRLLDGEFPQDMLMHFLKVTGFIDKI</sequence>
<dbReference type="InterPro" id="IPR052560">
    <property type="entry name" value="RdDP_mobile_element"/>
</dbReference>
<dbReference type="InterPro" id="IPR002156">
    <property type="entry name" value="RNaseH_domain"/>
</dbReference>
<dbReference type="PROSITE" id="PS50879">
    <property type="entry name" value="RNASE_H_1"/>
    <property type="match status" value="1"/>
</dbReference>
<organism evidence="3">
    <name type="scientific">Hirondellea gigas</name>
    <dbReference type="NCBI Taxonomy" id="1518452"/>
    <lineage>
        <taxon>Eukaryota</taxon>
        <taxon>Metazoa</taxon>
        <taxon>Ecdysozoa</taxon>
        <taxon>Arthropoda</taxon>
        <taxon>Crustacea</taxon>
        <taxon>Multicrustacea</taxon>
        <taxon>Malacostraca</taxon>
        <taxon>Eumalacostraca</taxon>
        <taxon>Peracarida</taxon>
        <taxon>Amphipoda</taxon>
        <taxon>Amphilochidea</taxon>
        <taxon>Lysianassida</taxon>
        <taxon>Lysianassidira</taxon>
        <taxon>Lysianassoidea</taxon>
        <taxon>Lysianassidae</taxon>
        <taxon>Hirondellea</taxon>
    </lineage>
</organism>
<accession>A0A6A7FMS9</accession>
<protein>
    <submittedName>
        <fullName evidence="3">Pol-like protein</fullName>
    </submittedName>
</protein>
<evidence type="ECO:0000313" key="3">
    <source>
        <dbReference type="EMBL" id="LAC19778.1"/>
    </source>
</evidence>
<dbReference type="PROSITE" id="PS50878">
    <property type="entry name" value="RT_POL"/>
    <property type="match status" value="1"/>
</dbReference>
<dbReference type="InterPro" id="IPR012337">
    <property type="entry name" value="RNaseH-like_sf"/>
</dbReference>
<dbReference type="GO" id="GO:0003676">
    <property type="term" value="F:nucleic acid binding"/>
    <property type="evidence" value="ECO:0007669"/>
    <property type="project" value="InterPro"/>
</dbReference>
<dbReference type="Pfam" id="PF00078">
    <property type="entry name" value="RVT_1"/>
    <property type="match status" value="1"/>
</dbReference>
<dbReference type="GO" id="GO:0042575">
    <property type="term" value="C:DNA polymerase complex"/>
    <property type="evidence" value="ECO:0007669"/>
    <property type="project" value="UniProtKB-ARBA"/>
</dbReference>
<dbReference type="GO" id="GO:0004523">
    <property type="term" value="F:RNA-DNA hybrid ribonuclease activity"/>
    <property type="evidence" value="ECO:0007669"/>
    <property type="project" value="InterPro"/>
</dbReference>
<dbReference type="Gene3D" id="3.30.420.10">
    <property type="entry name" value="Ribonuclease H-like superfamily/Ribonuclease H"/>
    <property type="match status" value="1"/>
</dbReference>
<dbReference type="PANTHER" id="PTHR36688">
    <property type="entry name" value="ENDO/EXONUCLEASE/PHOSPHATASE DOMAIN-CONTAINING PROTEIN"/>
    <property type="match status" value="1"/>
</dbReference>
<dbReference type="PANTHER" id="PTHR36688:SF1">
    <property type="entry name" value="ENDONUCLEASE_EXONUCLEASE_PHOSPHATASE DOMAIN-CONTAINING PROTEIN"/>
    <property type="match status" value="1"/>
</dbReference>
<dbReference type="CDD" id="cd09276">
    <property type="entry name" value="Rnase_HI_RT_non_LTR"/>
    <property type="match status" value="1"/>
</dbReference>
<dbReference type="InterPro" id="IPR043502">
    <property type="entry name" value="DNA/RNA_pol_sf"/>
</dbReference>
<dbReference type="CDD" id="cd01650">
    <property type="entry name" value="RT_nLTR_like"/>
    <property type="match status" value="1"/>
</dbReference>